<comment type="cofactor">
    <cofactor evidence="1 6">
        <name>pyridoxal 5'-phosphate</name>
        <dbReference type="ChEBI" id="CHEBI:597326"/>
    </cofactor>
</comment>
<dbReference type="RefSeq" id="WP_054493045.1">
    <property type="nucleotide sequence ID" value="NZ_BBZA01000121.1"/>
</dbReference>
<evidence type="ECO:0000313" key="11">
    <source>
        <dbReference type="Proteomes" id="UP000050502"/>
    </source>
</evidence>
<dbReference type="PANTHER" id="PTHR48078">
    <property type="entry name" value="THREONINE DEHYDRATASE, MITOCHONDRIAL-RELATED"/>
    <property type="match status" value="1"/>
</dbReference>
<dbReference type="PATRIC" id="fig|872965.6.peg.2746"/>
<dbReference type="EMBL" id="BBZA01000121">
    <property type="protein sequence ID" value="GAP63171.1"/>
    <property type="molecule type" value="Genomic_DNA"/>
</dbReference>
<dbReference type="InParanoid" id="A0A0M8K8T4"/>
<proteinExistence type="inferred from homology"/>
<dbReference type="GO" id="GO:0006565">
    <property type="term" value="P:L-serine catabolic process"/>
    <property type="evidence" value="ECO:0007669"/>
    <property type="project" value="TreeGrafter"/>
</dbReference>
<reference evidence="9 11" key="2">
    <citation type="submission" date="2015-07" db="EMBL/GenBank/DDBJ databases">
        <title>Whole genome sequence of Ardenticatena maritima DSM 23922.</title>
        <authorList>
            <person name="Hemp J."/>
            <person name="Ward L.M."/>
            <person name="Pace L.A."/>
            <person name="Fischer W.W."/>
        </authorList>
    </citation>
    <scope>NUCLEOTIDE SEQUENCE [LARGE SCALE GENOMIC DNA]</scope>
    <source>
        <strain evidence="9 11">110S</strain>
    </source>
</reference>
<dbReference type="Proteomes" id="UP000050502">
    <property type="component" value="Unassembled WGS sequence"/>
</dbReference>
<evidence type="ECO:0000256" key="5">
    <source>
        <dbReference type="NCBIfam" id="TIGR00260"/>
    </source>
</evidence>
<dbReference type="Proteomes" id="UP000037784">
    <property type="component" value="Unassembled WGS sequence"/>
</dbReference>
<comment type="caution">
    <text evidence="8">The sequence shown here is derived from an EMBL/GenBank/DDBJ whole genome shotgun (WGS) entry which is preliminary data.</text>
</comment>
<accession>A0A0M8K8T4</accession>
<protein>
    <recommendedName>
        <fullName evidence="5">Threonine synthase</fullName>
        <ecNumber evidence="5">4.2.3.1</ecNumber>
    </recommendedName>
</protein>
<dbReference type="Pfam" id="PF00291">
    <property type="entry name" value="PALP"/>
    <property type="match status" value="1"/>
</dbReference>
<keyword evidence="3 6" id="KW-0663">Pyridoxal phosphate</keyword>
<evidence type="ECO:0000259" key="7">
    <source>
        <dbReference type="Pfam" id="PF00291"/>
    </source>
</evidence>
<evidence type="ECO:0000256" key="4">
    <source>
        <dbReference type="ARBA" id="ARBA00023239"/>
    </source>
</evidence>
<keyword evidence="4 8" id="KW-0456">Lyase</keyword>
<keyword evidence="10" id="KW-1185">Reference proteome</keyword>
<dbReference type="CDD" id="cd01563">
    <property type="entry name" value="Thr-synth_1"/>
    <property type="match status" value="1"/>
</dbReference>
<dbReference type="GO" id="GO:0009097">
    <property type="term" value="P:isoleucine biosynthetic process"/>
    <property type="evidence" value="ECO:0007669"/>
    <property type="project" value="TreeGrafter"/>
</dbReference>
<evidence type="ECO:0000256" key="1">
    <source>
        <dbReference type="ARBA" id="ARBA00001933"/>
    </source>
</evidence>
<feature type="modified residue" description="N6-(pyridoxal phosphate)lysine" evidence="6">
    <location>
        <position position="125"/>
    </location>
</feature>
<name>A0A0M8K8T4_9CHLR</name>
<evidence type="ECO:0000313" key="9">
    <source>
        <dbReference type="EMBL" id="KPL87141.1"/>
    </source>
</evidence>
<dbReference type="NCBIfam" id="TIGR00260">
    <property type="entry name" value="thrC"/>
    <property type="match status" value="1"/>
</dbReference>
<dbReference type="GO" id="GO:0004795">
    <property type="term" value="F:threonine synthase activity"/>
    <property type="evidence" value="ECO:0007669"/>
    <property type="project" value="UniProtKB-UniRule"/>
</dbReference>
<dbReference type="NCBIfam" id="NF006050">
    <property type="entry name" value="PRK08197.1"/>
    <property type="match status" value="1"/>
</dbReference>
<dbReference type="InterPro" id="IPR050147">
    <property type="entry name" value="Ser/Thr_Dehydratase"/>
</dbReference>
<evidence type="ECO:0000256" key="2">
    <source>
        <dbReference type="ARBA" id="ARBA00005517"/>
    </source>
</evidence>
<dbReference type="GO" id="GO:0004794">
    <property type="term" value="F:threonine deaminase activity"/>
    <property type="evidence" value="ECO:0007669"/>
    <property type="project" value="TreeGrafter"/>
</dbReference>
<dbReference type="OrthoDB" id="9778118at2"/>
<dbReference type="Gene3D" id="3.40.50.1100">
    <property type="match status" value="2"/>
</dbReference>
<comment type="similarity">
    <text evidence="2">Belongs to the threonine synthase family.</text>
</comment>
<gene>
    <name evidence="8" type="primary">thrC</name>
    <name evidence="8" type="ORF">ARMA_1594</name>
    <name evidence="9" type="ORF">SE16_11405</name>
</gene>
<dbReference type="InterPro" id="IPR001926">
    <property type="entry name" value="TrpB-like_PALP"/>
</dbReference>
<sequence length="429" mass="45997">MTHKPLPAPTAYDAITALRCLICGAEYAPGEVRYVCPHHGTEGILDVVYDYAAIAAHTDRDALTANHRRDMWRYLPLLPIAEPRFIPPLDVGWTPLYHAPRLGALLGLPNLWVKDDGRNPTASFKDRASALAVVKAQEANARTITTASSGNAAAALAGMAAGVGLESVIFVPASAPQAKIAQLLIYGATVVLVEGTYDQAFDLCIAAANQQGWYCRNTAYNPYMTEGKKTAAYEIAEQMGWEAPDRVFVAVGDGCIIGGLHKGFADLHALGWIERMPRLMGVQAEGSAVLYEAWRRGVNEIRPIVPHTIADSISVGVPRDRLKALRAVRQTDGAFVVVSDEEILAAMRDLARLTGVFAEPAAAAAVAGVRRALADGQVGRDERVVVVITGNGLKDIPAAMRAVEGEGKAVRLPPTVDALMAWLHVQEKD</sequence>
<evidence type="ECO:0000256" key="6">
    <source>
        <dbReference type="PIRSR" id="PIRSR604450-51"/>
    </source>
</evidence>
<evidence type="ECO:0000256" key="3">
    <source>
        <dbReference type="ARBA" id="ARBA00022898"/>
    </source>
</evidence>
<evidence type="ECO:0000313" key="8">
    <source>
        <dbReference type="EMBL" id="GAP63171.1"/>
    </source>
</evidence>
<dbReference type="PANTHER" id="PTHR48078:SF6">
    <property type="entry name" value="L-THREONINE DEHYDRATASE CATABOLIC TDCB"/>
    <property type="match status" value="1"/>
</dbReference>
<dbReference type="AlphaFoldDB" id="A0A0M8K8T4"/>
<dbReference type="InterPro" id="IPR004450">
    <property type="entry name" value="Thr_synthase-like"/>
</dbReference>
<organism evidence="8 10">
    <name type="scientific">Ardenticatena maritima</name>
    <dbReference type="NCBI Taxonomy" id="872965"/>
    <lineage>
        <taxon>Bacteria</taxon>
        <taxon>Bacillati</taxon>
        <taxon>Chloroflexota</taxon>
        <taxon>Ardenticatenia</taxon>
        <taxon>Ardenticatenales</taxon>
        <taxon>Ardenticatenaceae</taxon>
        <taxon>Ardenticatena</taxon>
    </lineage>
</organism>
<feature type="domain" description="Tryptophan synthase beta chain-like PALP" evidence="7">
    <location>
        <begin position="90"/>
        <end position="390"/>
    </location>
</feature>
<dbReference type="GO" id="GO:0006567">
    <property type="term" value="P:L-threonine catabolic process"/>
    <property type="evidence" value="ECO:0007669"/>
    <property type="project" value="TreeGrafter"/>
</dbReference>
<dbReference type="GO" id="GO:0009088">
    <property type="term" value="P:threonine biosynthetic process"/>
    <property type="evidence" value="ECO:0007669"/>
    <property type="project" value="UniProtKB-UniRule"/>
</dbReference>
<dbReference type="GO" id="GO:0003941">
    <property type="term" value="F:L-serine ammonia-lyase activity"/>
    <property type="evidence" value="ECO:0007669"/>
    <property type="project" value="TreeGrafter"/>
</dbReference>
<reference evidence="10" key="3">
    <citation type="submission" date="2015-08" db="EMBL/GenBank/DDBJ databases">
        <title>Draft Genome Sequence of a Heterotrophic Facultative Anaerobic Bacterium Ardenticatena maritima Strain 110S.</title>
        <authorList>
            <person name="Kawaichi S."/>
            <person name="Yoshida T."/>
            <person name="Sako Y."/>
            <person name="Nakamura R."/>
        </authorList>
    </citation>
    <scope>NUCLEOTIDE SEQUENCE [LARGE SCALE GENOMIC DNA]</scope>
    <source>
        <strain evidence="10">110S</strain>
    </source>
</reference>
<dbReference type="InterPro" id="IPR036052">
    <property type="entry name" value="TrpB-like_PALP_sf"/>
</dbReference>
<dbReference type="EC" id="4.2.3.1" evidence="5"/>
<dbReference type="SUPFAM" id="SSF53686">
    <property type="entry name" value="Tryptophan synthase beta subunit-like PLP-dependent enzymes"/>
    <property type="match status" value="1"/>
</dbReference>
<dbReference type="STRING" id="872965.SE16_11405"/>
<dbReference type="EMBL" id="LGKN01000006">
    <property type="protein sequence ID" value="KPL87141.1"/>
    <property type="molecule type" value="Genomic_DNA"/>
</dbReference>
<evidence type="ECO:0000313" key="10">
    <source>
        <dbReference type="Proteomes" id="UP000037784"/>
    </source>
</evidence>
<reference evidence="8 10" key="1">
    <citation type="journal article" date="2015" name="Genome Announc.">
        <title>Draft Genome Sequence of a Heterotrophic Facultative Anaerobic Thermophilic Bacterium, Ardenticatena maritima Strain 110ST.</title>
        <authorList>
            <person name="Kawaichi S."/>
            <person name="Yoshida T."/>
            <person name="Sako Y."/>
            <person name="Nakamura R."/>
        </authorList>
    </citation>
    <scope>NUCLEOTIDE SEQUENCE [LARGE SCALE GENOMIC DNA]</scope>
    <source>
        <strain evidence="8 10">110S</strain>
    </source>
</reference>